<gene>
    <name evidence="1" type="ordered locus">Htur_2355</name>
</gene>
<dbReference type="KEGG" id="htu:Htur_2355"/>
<dbReference type="EMBL" id="CP001860">
    <property type="protein sequence ID" value="ADB61233.1"/>
    <property type="molecule type" value="Genomic_DNA"/>
</dbReference>
<evidence type="ECO:0000313" key="1">
    <source>
        <dbReference type="EMBL" id="ADB61233.1"/>
    </source>
</evidence>
<dbReference type="HOGENOM" id="CLU_190392_0_0_2"/>
<evidence type="ECO:0000313" key="2">
    <source>
        <dbReference type="Proteomes" id="UP000001903"/>
    </source>
</evidence>
<dbReference type="eggNOG" id="arCOG10300">
    <property type="taxonomic scope" value="Archaea"/>
</dbReference>
<dbReference type="Proteomes" id="UP000001903">
    <property type="component" value="Chromosome"/>
</dbReference>
<dbReference type="AlphaFoldDB" id="D2RUR1"/>
<dbReference type="STRING" id="543526.Htur_2355"/>
<proteinExistence type="predicted"/>
<keyword evidence="2" id="KW-1185">Reference proteome</keyword>
<reference evidence="1 2" key="1">
    <citation type="journal article" date="2010" name="Stand. Genomic Sci.">
        <title>Complete genome sequence of Haloterrigena turkmenica type strain (4k).</title>
        <authorList>
            <person name="Saunders E."/>
            <person name="Tindall B.J."/>
            <person name="Fahnrich R."/>
            <person name="Lapidus A."/>
            <person name="Copeland A."/>
            <person name="Del Rio T.G."/>
            <person name="Lucas S."/>
            <person name="Chen F."/>
            <person name="Tice H."/>
            <person name="Cheng J.F."/>
            <person name="Han C."/>
            <person name="Detter J.C."/>
            <person name="Bruce D."/>
            <person name="Goodwin L."/>
            <person name="Chain P."/>
            <person name="Pitluck S."/>
            <person name="Pati A."/>
            <person name="Ivanova N."/>
            <person name="Mavromatis K."/>
            <person name="Chen A."/>
            <person name="Palaniappan K."/>
            <person name="Land M."/>
            <person name="Hauser L."/>
            <person name="Chang Y.J."/>
            <person name="Jeffries C.D."/>
            <person name="Brettin T."/>
            <person name="Rohde M."/>
            <person name="Goker M."/>
            <person name="Bristow J."/>
            <person name="Eisen J.A."/>
            <person name="Markowitz V."/>
            <person name="Hugenholtz P."/>
            <person name="Klenk H.P."/>
            <person name="Kyrpides N.C."/>
        </authorList>
    </citation>
    <scope>NUCLEOTIDE SEQUENCE [LARGE SCALE GENOMIC DNA]</scope>
    <source>
        <strain evidence="2">ATCC 51198 / DSM 5511 / JCM 9101 / NCIMB 13204 / VKM B-1734 / 4k</strain>
    </source>
</reference>
<sequence>MFGSTYTNYVGVSIKHGTRVAIVVTRILNPQTNTAHKPRDDGSARATACGSLVSATHDRTRVVSDETVQTSAVIKRCGSCFDDVTGY</sequence>
<accession>D2RUR1</accession>
<name>D2RUR1_HALTV</name>
<protein>
    <submittedName>
        <fullName evidence="1">Uncharacterized protein</fullName>
    </submittedName>
</protein>
<organism evidence="1 2">
    <name type="scientific">Haloterrigena turkmenica (strain ATCC 51198 / DSM 5511 / JCM 9101 / NCIMB 13204 / VKM B-1734 / 4k)</name>
    <name type="common">Halococcus turkmenicus</name>
    <dbReference type="NCBI Taxonomy" id="543526"/>
    <lineage>
        <taxon>Archaea</taxon>
        <taxon>Methanobacteriati</taxon>
        <taxon>Methanobacteriota</taxon>
        <taxon>Stenosarchaea group</taxon>
        <taxon>Halobacteria</taxon>
        <taxon>Halobacteriales</taxon>
        <taxon>Natrialbaceae</taxon>
        <taxon>Haloterrigena</taxon>
    </lineage>
</organism>